<dbReference type="SUPFAM" id="SSF52833">
    <property type="entry name" value="Thioredoxin-like"/>
    <property type="match status" value="1"/>
</dbReference>
<evidence type="ECO:0000256" key="8">
    <source>
        <dbReference type="SAM" id="MobiDB-lite"/>
    </source>
</evidence>
<dbReference type="GO" id="GO:0003756">
    <property type="term" value="F:protein disulfide isomerase activity"/>
    <property type="evidence" value="ECO:0007669"/>
    <property type="project" value="UniProtKB-EC"/>
</dbReference>
<dbReference type="GO" id="GO:0034976">
    <property type="term" value="P:response to endoplasmic reticulum stress"/>
    <property type="evidence" value="ECO:0007669"/>
    <property type="project" value="TreeGrafter"/>
</dbReference>
<dbReference type="InterPro" id="IPR036249">
    <property type="entry name" value="Thioredoxin-like_sf"/>
</dbReference>
<evidence type="ECO:0000313" key="10">
    <source>
        <dbReference type="EMBL" id="OON20028.1"/>
    </source>
</evidence>
<keyword evidence="6" id="KW-0413">Isomerase</keyword>
<feature type="non-terminal residue" evidence="10">
    <location>
        <position position="447"/>
    </location>
</feature>
<keyword evidence="5" id="KW-0256">Endoplasmic reticulum</keyword>
<dbReference type="InterPro" id="IPR013766">
    <property type="entry name" value="Thioredoxin_domain"/>
</dbReference>
<evidence type="ECO:0000256" key="7">
    <source>
        <dbReference type="ARBA" id="ARBA00023284"/>
    </source>
</evidence>
<evidence type="ECO:0000313" key="11">
    <source>
        <dbReference type="Proteomes" id="UP000243686"/>
    </source>
</evidence>
<dbReference type="AlphaFoldDB" id="A0A1S8WZZ8"/>
<dbReference type="EMBL" id="KV892900">
    <property type="protein sequence ID" value="OON20028.1"/>
    <property type="molecule type" value="Genomic_DNA"/>
</dbReference>
<dbReference type="PANTHER" id="PTHR18929">
    <property type="entry name" value="PROTEIN DISULFIDE ISOMERASE"/>
    <property type="match status" value="1"/>
</dbReference>
<evidence type="ECO:0000256" key="2">
    <source>
        <dbReference type="ARBA" id="ARBA00004319"/>
    </source>
</evidence>
<feature type="domain" description="Thioredoxin" evidence="9">
    <location>
        <begin position="2"/>
        <end position="69"/>
    </location>
</feature>
<keyword evidence="7" id="KW-0676">Redox-active center</keyword>
<dbReference type="Proteomes" id="UP000243686">
    <property type="component" value="Unassembled WGS sequence"/>
</dbReference>
<keyword evidence="11" id="KW-1185">Reference proteome</keyword>
<evidence type="ECO:0000256" key="1">
    <source>
        <dbReference type="ARBA" id="ARBA00001182"/>
    </source>
</evidence>
<feature type="region of interest" description="Disordered" evidence="8">
    <location>
        <begin position="423"/>
        <end position="447"/>
    </location>
</feature>
<comment type="similarity">
    <text evidence="3">Belongs to the protein disulfide isomerase family.</text>
</comment>
<organism evidence="10 11">
    <name type="scientific">Opisthorchis viverrini</name>
    <name type="common">Southeast Asian liver fluke</name>
    <dbReference type="NCBI Taxonomy" id="6198"/>
    <lineage>
        <taxon>Eukaryota</taxon>
        <taxon>Metazoa</taxon>
        <taxon>Spiralia</taxon>
        <taxon>Lophotrochozoa</taxon>
        <taxon>Platyhelminthes</taxon>
        <taxon>Trematoda</taxon>
        <taxon>Digenea</taxon>
        <taxon>Opisthorchiida</taxon>
        <taxon>Opisthorchiata</taxon>
        <taxon>Opisthorchiidae</taxon>
        <taxon>Opisthorchis</taxon>
    </lineage>
</organism>
<name>A0A1S8WZZ8_OPIVI</name>
<dbReference type="GO" id="GO:0006457">
    <property type="term" value="P:protein folding"/>
    <property type="evidence" value="ECO:0007669"/>
    <property type="project" value="TreeGrafter"/>
</dbReference>
<dbReference type="CDD" id="cd02961">
    <property type="entry name" value="PDI_a_family"/>
    <property type="match status" value="1"/>
</dbReference>
<comment type="catalytic activity">
    <reaction evidence="1">
        <text>Catalyzes the rearrangement of -S-S- bonds in proteins.</text>
        <dbReference type="EC" id="5.3.4.1"/>
    </reaction>
</comment>
<evidence type="ECO:0000259" key="9">
    <source>
        <dbReference type="Pfam" id="PF00085"/>
    </source>
</evidence>
<dbReference type="EC" id="5.3.4.1" evidence="4"/>
<dbReference type="PANTHER" id="PTHR18929:SF132">
    <property type="entry name" value="PROTEIN DISULFIDE-ISOMERASE A3"/>
    <property type="match status" value="1"/>
</dbReference>
<accession>A0A1S8WZZ8</accession>
<dbReference type="Gene3D" id="3.40.30.10">
    <property type="entry name" value="Glutaredoxin"/>
    <property type="match status" value="1"/>
</dbReference>
<dbReference type="Pfam" id="PF00085">
    <property type="entry name" value="Thioredoxin"/>
    <property type="match status" value="1"/>
</dbReference>
<evidence type="ECO:0000256" key="3">
    <source>
        <dbReference type="ARBA" id="ARBA00006347"/>
    </source>
</evidence>
<proteinExistence type="inferred from homology"/>
<evidence type="ECO:0000256" key="6">
    <source>
        <dbReference type="ARBA" id="ARBA00023235"/>
    </source>
</evidence>
<sequence>MWPEYELAAEELAKHSPPIPLAKVNGMTEESLVKDFNVNSYPSIFIMSREIVHTYKGPYRAKEFIEAMKREAAPGYTIVHSLDDIALKRRPDDTIVLALYKSESHPGAFAFFRSAHVVSATAKPMATKSVSVRQAFGLTEMDFAALLLSPSRLAGTAQPPVINVTKLYLNDSLDELNLAKQLAHEQLPVIGLYSGTTNALYDMNEDRLLCVVPYPLSLYKEANNALRKLATDISDNVIKPFGDKIHWVIVDDLTHSGYLSKFADPLATDDMVAGCRFGNHKYQMYGNSLSMTELRIFAARTLIKLFRRILYTGRTYQKHIAQLRMFRELKQTEQARENRFLKDLLEVDDYLLKVTTVDHSRGLYNLGSSPVGGDSLLTGILLLAGEPPGTLVRLVAWGLGLSGDSEGLEGDAEDAEGGILGGRAKRLADSDEASDIPDKTDRAIVDE</sequence>
<reference evidence="10 11" key="1">
    <citation type="submission" date="2015-03" db="EMBL/GenBank/DDBJ databases">
        <title>Draft genome of the nematode, Opisthorchis viverrini.</title>
        <authorList>
            <person name="Mitreva M."/>
        </authorList>
    </citation>
    <scope>NUCLEOTIDE SEQUENCE [LARGE SCALE GENOMIC DNA]</scope>
    <source>
        <strain evidence="10">Khon Kaen</strain>
    </source>
</reference>
<evidence type="ECO:0000256" key="5">
    <source>
        <dbReference type="ARBA" id="ARBA00022824"/>
    </source>
</evidence>
<gene>
    <name evidence="10" type="ORF">X801_04094</name>
</gene>
<feature type="compositionally biased region" description="Basic and acidic residues" evidence="8">
    <location>
        <begin position="436"/>
        <end position="447"/>
    </location>
</feature>
<protein>
    <recommendedName>
        <fullName evidence="4">protein disulfide-isomerase</fullName>
        <ecNumber evidence="4">5.3.4.1</ecNumber>
    </recommendedName>
</protein>
<evidence type="ECO:0000256" key="4">
    <source>
        <dbReference type="ARBA" id="ARBA00012723"/>
    </source>
</evidence>
<comment type="subcellular location">
    <subcellularLocation>
        <location evidence="2">Endoplasmic reticulum lumen</location>
    </subcellularLocation>
</comment>
<dbReference type="GO" id="GO:0005788">
    <property type="term" value="C:endoplasmic reticulum lumen"/>
    <property type="evidence" value="ECO:0007669"/>
    <property type="project" value="UniProtKB-SubCell"/>
</dbReference>